<dbReference type="InterPro" id="IPR001670">
    <property type="entry name" value="ADH_Fe/GldA"/>
</dbReference>
<feature type="domain" description="Fe-containing alcohol dehydrogenase-like C-terminal" evidence="3">
    <location>
        <begin position="188"/>
        <end position="384"/>
    </location>
</feature>
<dbReference type="CDD" id="cd08187">
    <property type="entry name" value="BDH"/>
    <property type="match status" value="1"/>
</dbReference>
<comment type="caution">
    <text evidence="4">The sequence shown here is derived from an EMBL/GenBank/DDBJ whole genome shotgun (WGS) entry which is preliminary data.</text>
</comment>
<evidence type="ECO:0000259" key="2">
    <source>
        <dbReference type="Pfam" id="PF00465"/>
    </source>
</evidence>
<name>A0A5D0MHG4_9BACT</name>
<dbReference type="GO" id="GO:0046872">
    <property type="term" value="F:metal ion binding"/>
    <property type="evidence" value="ECO:0007669"/>
    <property type="project" value="InterPro"/>
</dbReference>
<dbReference type="PROSITE" id="PS00060">
    <property type="entry name" value="ADH_IRON_2"/>
    <property type="match status" value="1"/>
</dbReference>
<gene>
    <name evidence="4" type="ORF">FXF47_07945</name>
</gene>
<dbReference type="InterPro" id="IPR056798">
    <property type="entry name" value="ADH_Fe_C"/>
</dbReference>
<dbReference type="FunFam" id="3.40.50.1970:FF:000003">
    <property type="entry name" value="Alcohol dehydrogenase, iron-containing"/>
    <property type="match status" value="1"/>
</dbReference>
<keyword evidence="5" id="KW-1185">Reference proteome</keyword>
<dbReference type="InterPro" id="IPR044731">
    <property type="entry name" value="BDH-like"/>
</dbReference>
<sequence length="385" mass="43095">MKDFELNLKTKIYFGKNKVKGISEEIKKYGKKIMLVYGGGSIKKYGIFDEVDNELSSGEIDYIEFGGISPNPRLKEVREGIKVAKENDIDFILAVGGGSVIDASKAIACGIYAKNDVWDYFTGEKEIEKAIPLGVVLTIAATGSEMNINAVITNQKDKQKLAIHSEKVLPKFAVLDPSYTESVPKYHTAAGIADIMAHIFEQYFSPDREAVVSDRMAESLLRVCIEEGPIAYRNGSNYIARANIMWASTLALNGLLSLGKRTDWASHKLAHELSAHYDLAHGATLSIIFPAWMKYVLDENTEWKFVQFGKNVWDLSGSDKIAEKSIEKLEELFHEIGLPTRMREVGIEDDNLEEMAENIKEVYGEIGALKKLDYEDLLNIYKLAF</sequence>
<dbReference type="AlphaFoldDB" id="A0A5D0MHG4"/>
<organism evidence="4 5">
    <name type="scientific">Candidatus Mcinerneyibacterium aminivorans</name>
    <dbReference type="NCBI Taxonomy" id="2703815"/>
    <lineage>
        <taxon>Bacteria</taxon>
        <taxon>Candidatus Macinerneyibacteriota</taxon>
        <taxon>Candidatus Mcinerneyibacteria</taxon>
        <taxon>Candidatus Mcinerneyibacteriales</taxon>
        <taxon>Candidatus Mcinerneyibacteriaceae</taxon>
        <taxon>Candidatus Mcinerneyibacterium</taxon>
    </lineage>
</organism>
<dbReference type="GO" id="GO:0008106">
    <property type="term" value="F:alcohol dehydrogenase (NADP+) activity"/>
    <property type="evidence" value="ECO:0007669"/>
    <property type="project" value="TreeGrafter"/>
</dbReference>
<evidence type="ECO:0000256" key="1">
    <source>
        <dbReference type="ARBA" id="ARBA00023002"/>
    </source>
</evidence>
<protein>
    <submittedName>
        <fullName evidence="4">Iron-containing alcohol dehydrogenase</fullName>
    </submittedName>
</protein>
<dbReference type="SUPFAM" id="SSF56796">
    <property type="entry name" value="Dehydroquinate synthase-like"/>
    <property type="match status" value="1"/>
</dbReference>
<dbReference type="InterPro" id="IPR018211">
    <property type="entry name" value="ADH_Fe_CS"/>
</dbReference>
<feature type="domain" description="Alcohol dehydrogenase iron-type/glycerol dehydrogenase GldA" evidence="2">
    <location>
        <begin position="10"/>
        <end position="177"/>
    </location>
</feature>
<dbReference type="Gene3D" id="3.40.50.1970">
    <property type="match status" value="1"/>
</dbReference>
<dbReference type="Pfam" id="PF00465">
    <property type="entry name" value="Fe-ADH"/>
    <property type="match status" value="1"/>
</dbReference>
<dbReference type="PROSITE" id="PS00913">
    <property type="entry name" value="ADH_IRON_1"/>
    <property type="match status" value="1"/>
</dbReference>
<dbReference type="PANTHER" id="PTHR43633:SF1">
    <property type="entry name" value="ALCOHOL DEHYDROGENASE YQHD"/>
    <property type="match status" value="1"/>
</dbReference>
<proteinExistence type="predicted"/>
<dbReference type="PANTHER" id="PTHR43633">
    <property type="entry name" value="ALCOHOL DEHYDROGENASE YQHD"/>
    <property type="match status" value="1"/>
</dbReference>
<dbReference type="Pfam" id="PF25137">
    <property type="entry name" value="ADH_Fe_C"/>
    <property type="match status" value="1"/>
</dbReference>
<dbReference type="EMBL" id="VSIX01000089">
    <property type="protein sequence ID" value="TYB30698.1"/>
    <property type="molecule type" value="Genomic_DNA"/>
</dbReference>
<evidence type="ECO:0000259" key="3">
    <source>
        <dbReference type="Pfam" id="PF25137"/>
    </source>
</evidence>
<dbReference type="GO" id="GO:0005829">
    <property type="term" value="C:cytosol"/>
    <property type="evidence" value="ECO:0007669"/>
    <property type="project" value="TreeGrafter"/>
</dbReference>
<dbReference type="Proteomes" id="UP000324143">
    <property type="component" value="Unassembled WGS sequence"/>
</dbReference>
<evidence type="ECO:0000313" key="5">
    <source>
        <dbReference type="Proteomes" id="UP000324143"/>
    </source>
</evidence>
<evidence type="ECO:0000313" key="4">
    <source>
        <dbReference type="EMBL" id="TYB30698.1"/>
    </source>
</evidence>
<dbReference type="Gene3D" id="1.20.1090.10">
    <property type="entry name" value="Dehydroquinate synthase-like - alpha domain"/>
    <property type="match status" value="1"/>
</dbReference>
<dbReference type="GO" id="GO:1990362">
    <property type="term" value="F:butanol dehydrogenase (NAD+) activity"/>
    <property type="evidence" value="ECO:0007669"/>
    <property type="project" value="InterPro"/>
</dbReference>
<keyword evidence="1" id="KW-0560">Oxidoreductase</keyword>
<reference evidence="4" key="1">
    <citation type="submission" date="2019-08" db="EMBL/GenBank/DDBJ databases">
        <title>Genomic characterization of a novel candidate phylum (ARYD3) from a high temperature, high salinity tertiary oil reservoir in north central Oklahoma, USA.</title>
        <authorList>
            <person name="Youssef N.H."/>
            <person name="Yadav A."/>
            <person name="Elshahed M.S."/>
        </authorList>
    </citation>
    <scope>NUCLEOTIDE SEQUENCE [LARGE SCALE GENOMIC DNA]</scope>
    <source>
        <strain evidence="4">ARYD3</strain>
    </source>
</reference>
<accession>A0A5D0MHG4</accession>
<dbReference type="GO" id="GO:1990002">
    <property type="term" value="F:methylglyoxal reductase (NADPH) (acetol producing) activity"/>
    <property type="evidence" value="ECO:0007669"/>
    <property type="project" value="TreeGrafter"/>
</dbReference>